<organism evidence="14 15">
    <name type="scientific">Shewanella algicola</name>
    <dbReference type="NCBI Taxonomy" id="640633"/>
    <lineage>
        <taxon>Bacteria</taxon>
        <taxon>Pseudomonadati</taxon>
        <taxon>Pseudomonadota</taxon>
        <taxon>Gammaproteobacteria</taxon>
        <taxon>Alteromonadales</taxon>
        <taxon>Shewanellaceae</taxon>
        <taxon>Shewanella</taxon>
    </lineage>
</organism>
<keyword evidence="15" id="KW-1185">Reference proteome</keyword>
<dbReference type="InterPro" id="IPR000297">
    <property type="entry name" value="PPIase_PpiC"/>
</dbReference>
<dbReference type="PROSITE" id="PS50198">
    <property type="entry name" value="PPIC_PPIASE_2"/>
    <property type="match status" value="1"/>
</dbReference>
<comment type="subcellular location">
    <subcellularLocation>
        <location evidence="1">Cell inner membrane</location>
        <topology evidence="1">Single-pass type II membrane protein</topology>
        <orientation evidence="1">Periplasmic side</orientation>
    </subcellularLocation>
</comment>
<feature type="domain" description="PpiC" evidence="13">
    <location>
        <begin position="268"/>
        <end position="365"/>
    </location>
</feature>
<evidence type="ECO:0000256" key="1">
    <source>
        <dbReference type="ARBA" id="ARBA00004382"/>
    </source>
</evidence>
<evidence type="ECO:0000256" key="6">
    <source>
        <dbReference type="ARBA" id="ARBA00023136"/>
    </source>
</evidence>
<evidence type="ECO:0000256" key="8">
    <source>
        <dbReference type="ARBA" id="ARBA00038408"/>
    </source>
</evidence>
<keyword evidence="4 12" id="KW-0812">Transmembrane</keyword>
<dbReference type="PANTHER" id="PTHR47529:SF1">
    <property type="entry name" value="PERIPLASMIC CHAPERONE PPID"/>
    <property type="match status" value="1"/>
</dbReference>
<dbReference type="Pfam" id="PF13624">
    <property type="entry name" value="SurA_N_3"/>
    <property type="match status" value="1"/>
</dbReference>
<accession>A0A9X1Z401</accession>
<dbReference type="SUPFAM" id="SSF109998">
    <property type="entry name" value="Triger factor/SurA peptide-binding domain-like"/>
    <property type="match status" value="1"/>
</dbReference>
<evidence type="ECO:0000256" key="9">
    <source>
        <dbReference type="ARBA" id="ARBA00040743"/>
    </source>
</evidence>
<evidence type="ECO:0000313" key="14">
    <source>
        <dbReference type="EMBL" id="MCL1105426.1"/>
    </source>
</evidence>
<evidence type="ECO:0000259" key="13">
    <source>
        <dbReference type="PROSITE" id="PS50198"/>
    </source>
</evidence>
<evidence type="ECO:0000256" key="12">
    <source>
        <dbReference type="SAM" id="Phobius"/>
    </source>
</evidence>
<keyword evidence="3" id="KW-0997">Cell inner membrane</keyword>
<dbReference type="RefSeq" id="WP_188924977.1">
    <property type="nucleotide sequence ID" value="NZ_BMQI01000017.1"/>
</dbReference>
<dbReference type="InterPro" id="IPR046357">
    <property type="entry name" value="PPIase_dom_sf"/>
</dbReference>
<evidence type="ECO:0000256" key="3">
    <source>
        <dbReference type="ARBA" id="ARBA00022519"/>
    </source>
</evidence>
<keyword evidence="7" id="KW-0143">Chaperone</keyword>
<evidence type="ECO:0000313" key="15">
    <source>
        <dbReference type="Proteomes" id="UP001139408"/>
    </source>
</evidence>
<evidence type="ECO:0000256" key="2">
    <source>
        <dbReference type="ARBA" id="ARBA00022475"/>
    </source>
</evidence>
<dbReference type="InterPro" id="IPR027304">
    <property type="entry name" value="Trigger_fact/SurA_dom_sf"/>
</dbReference>
<comment type="similarity">
    <text evidence="8">Belongs to the PpiD chaperone family.</text>
</comment>
<evidence type="ECO:0000256" key="10">
    <source>
        <dbReference type="ARBA" id="ARBA00042775"/>
    </source>
</evidence>
<evidence type="ECO:0000256" key="5">
    <source>
        <dbReference type="ARBA" id="ARBA00022989"/>
    </source>
</evidence>
<evidence type="ECO:0000256" key="7">
    <source>
        <dbReference type="ARBA" id="ARBA00023186"/>
    </source>
</evidence>
<name>A0A9X1Z401_9GAMM</name>
<dbReference type="Gene3D" id="3.10.50.40">
    <property type="match status" value="1"/>
</dbReference>
<dbReference type="Proteomes" id="UP001139408">
    <property type="component" value="Unassembled WGS sequence"/>
</dbReference>
<sequence length="625" mass="68259">MLEKIREGSQGVVAKTILVLVILSFAFAGVSSYLGSNTGVPAAIVNGEEVSASELENAFQNERSRIEQQLGEMFNALAADDNYMNGIKQGVLDRLVADKLIDQAASKLGLRVSDDQIKKAIIEEPAFQTDGKFDNERYLAVLRQLGYQTTSFRNMMRVDMTRRQLLNAIVGSEFVLDGEAKQLAQVQGQTRDIRYLVVDSTPYLSSVSVSDEEAKTYYDANLAQFMSPEQVSVEYVELNAVDMAQNSQITDEEVKAYYDENQSQYQTAEKRLAAHIFVAATDDESADQAKADAIVAKLNQGEDYAEVAKTDSDDQLSAEQGGQLDWFEQGVMDPAFDEALFALQQDQVSPVVKSEFGYHIIKLLDVQASQATAFDDVKAKIVAQLQENAALDVFYGLQSKLADTSYEIPDTLIDTAQAVDAKVQTTALFSRDNVPAKFNNPEFIKAAFSDQVLASGMNSDVIELAPNHVVVIRVKQHNMAGTQPFADVKTAIVDRLKQDKANETARENAAEFMAQLKAGNDTLTGATLTSLPGLGRFNQDIDQAITNKAFKIAAPAANSVSIDTAALATGYAVIVVDKVNEAQGINDNLINTLKQRLAPQNSEADYRAVIATLKADAEIEYPVVE</sequence>
<keyword evidence="5 12" id="KW-1133">Transmembrane helix</keyword>
<evidence type="ECO:0000256" key="11">
    <source>
        <dbReference type="PROSITE-ProRule" id="PRU00278"/>
    </source>
</evidence>
<dbReference type="EMBL" id="JAKILJ010000017">
    <property type="protein sequence ID" value="MCL1105426.1"/>
    <property type="molecule type" value="Genomic_DNA"/>
</dbReference>
<keyword evidence="11" id="KW-0697">Rotamase</keyword>
<dbReference type="SUPFAM" id="SSF54534">
    <property type="entry name" value="FKBP-like"/>
    <property type="match status" value="1"/>
</dbReference>
<reference evidence="14" key="1">
    <citation type="submission" date="2022-01" db="EMBL/GenBank/DDBJ databases">
        <title>Whole genome-based taxonomy of the Shewanellaceae.</title>
        <authorList>
            <person name="Martin-Rodriguez A.J."/>
        </authorList>
    </citation>
    <scope>NUCLEOTIDE SEQUENCE</scope>
    <source>
        <strain evidence="14">DSM 23803</strain>
    </source>
</reference>
<comment type="caution">
    <text evidence="14">The sequence shown here is derived from an EMBL/GenBank/DDBJ whole genome shotgun (WGS) entry which is preliminary data.</text>
</comment>
<evidence type="ECO:0000256" key="4">
    <source>
        <dbReference type="ARBA" id="ARBA00022692"/>
    </source>
</evidence>
<dbReference type="PANTHER" id="PTHR47529">
    <property type="entry name" value="PEPTIDYL-PROLYL CIS-TRANS ISOMERASE D"/>
    <property type="match status" value="1"/>
</dbReference>
<dbReference type="AlphaFoldDB" id="A0A9X1Z401"/>
<dbReference type="GO" id="GO:0003755">
    <property type="term" value="F:peptidyl-prolyl cis-trans isomerase activity"/>
    <property type="evidence" value="ECO:0007669"/>
    <property type="project" value="UniProtKB-KW"/>
</dbReference>
<protein>
    <recommendedName>
        <fullName evidence="9">Periplasmic chaperone PpiD</fullName>
    </recommendedName>
    <alternativeName>
        <fullName evidence="10">Periplasmic folding chaperone</fullName>
    </alternativeName>
</protein>
<dbReference type="Gene3D" id="1.10.4030.10">
    <property type="entry name" value="Porin chaperone SurA, peptide-binding domain"/>
    <property type="match status" value="1"/>
</dbReference>
<keyword evidence="6 12" id="KW-0472">Membrane</keyword>
<feature type="transmembrane region" description="Helical" evidence="12">
    <location>
        <begin position="12"/>
        <end position="34"/>
    </location>
</feature>
<proteinExistence type="inferred from homology"/>
<dbReference type="GO" id="GO:0005886">
    <property type="term" value="C:plasma membrane"/>
    <property type="evidence" value="ECO:0007669"/>
    <property type="project" value="UniProtKB-SubCell"/>
</dbReference>
<gene>
    <name evidence="14" type="ORF">L2749_09145</name>
</gene>
<keyword evidence="2" id="KW-1003">Cell membrane</keyword>
<dbReference type="InterPro" id="IPR052029">
    <property type="entry name" value="PpiD_chaperone"/>
</dbReference>
<keyword evidence="11" id="KW-0413">Isomerase</keyword>
<dbReference type="Pfam" id="PF13616">
    <property type="entry name" value="Rotamase_3"/>
    <property type="match status" value="1"/>
</dbReference>